<evidence type="ECO:0000256" key="4">
    <source>
        <dbReference type="ARBA" id="ARBA00022723"/>
    </source>
</evidence>
<feature type="binding site" evidence="7">
    <location>
        <position position="16"/>
    </location>
    <ligand>
        <name>Mg(2+)</name>
        <dbReference type="ChEBI" id="CHEBI:18420"/>
    </ligand>
</feature>
<evidence type="ECO:0000256" key="7">
    <source>
        <dbReference type="PIRSR" id="PIRSR006118-2"/>
    </source>
</evidence>
<feature type="binding site" evidence="7">
    <location>
        <position position="18"/>
    </location>
    <ligand>
        <name>substrate</name>
    </ligand>
</feature>
<proteinExistence type="inferred from homology"/>
<dbReference type="Pfam" id="PF08282">
    <property type="entry name" value="Hydrolase_3"/>
    <property type="match status" value="1"/>
</dbReference>
<comment type="caution">
    <text evidence="9">The sequence shown here is derived from an EMBL/GenBank/DDBJ whole genome shotgun (WGS) entry which is preliminary data.</text>
</comment>
<sequence length="173" mass="19326">MNVLELFTRIRTFVFDVDGVLTDGTVQLLPNGEQSRKMNIRDGYALQLAVKMGYRVAIISGGRSESVISRLNGLGIKDVYTAITDKANKLEEYVMIHGLKWDEVLYMGDDIPDYRVMQLTGLPTCPSDAAPEIKSISRYISPEKGGEGCVRDVIEKVLKLNDHWLMDEGVASR</sequence>
<evidence type="ECO:0000256" key="2">
    <source>
        <dbReference type="ARBA" id="ARBA00005893"/>
    </source>
</evidence>
<evidence type="ECO:0000256" key="6">
    <source>
        <dbReference type="ARBA" id="ARBA00022842"/>
    </source>
</evidence>
<dbReference type="PROSITE" id="PS51442">
    <property type="entry name" value="M_PRO"/>
    <property type="match status" value="1"/>
</dbReference>
<comment type="subunit">
    <text evidence="3">Homotetramer.</text>
</comment>
<dbReference type="InterPro" id="IPR010023">
    <property type="entry name" value="KdsC_fam"/>
</dbReference>
<protein>
    <submittedName>
        <fullName evidence="9">HAD-IIIA family hydrolase</fullName>
    </submittedName>
</protein>
<keyword evidence="10" id="KW-1185">Reference proteome</keyword>
<evidence type="ECO:0000259" key="8">
    <source>
        <dbReference type="PROSITE" id="PS51442"/>
    </source>
</evidence>
<feature type="binding site" evidence="7">
    <location>
        <position position="109"/>
    </location>
    <ligand>
        <name>Mg(2+)</name>
        <dbReference type="ChEBI" id="CHEBI:18420"/>
    </ligand>
</feature>
<keyword evidence="4 7" id="KW-0479">Metal-binding</keyword>
<organism evidence="9 10">
    <name type="scientific">Chitinophaga barathri</name>
    <dbReference type="NCBI Taxonomy" id="1647451"/>
    <lineage>
        <taxon>Bacteria</taxon>
        <taxon>Pseudomonadati</taxon>
        <taxon>Bacteroidota</taxon>
        <taxon>Chitinophagia</taxon>
        <taxon>Chitinophagales</taxon>
        <taxon>Chitinophagaceae</taxon>
        <taxon>Chitinophaga</taxon>
    </lineage>
</organism>
<dbReference type="GO" id="GO:0008781">
    <property type="term" value="F:N-acylneuraminate cytidylyltransferase activity"/>
    <property type="evidence" value="ECO:0007669"/>
    <property type="project" value="TreeGrafter"/>
</dbReference>
<comment type="cofactor">
    <cofactor evidence="1 7">
        <name>Mg(2+)</name>
        <dbReference type="ChEBI" id="CHEBI:18420"/>
    </cofactor>
</comment>
<dbReference type="SFLD" id="SFLDG01136">
    <property type="entry name" value="C1.6:_Phosphoserine_Phosphatas"/>
    <property type="match status" value="1"/>
</dbReference>
<evidence type="ECO:0000313" key="10">
    <source>
        <dbReference type="Proteomes" id="UP000279089"/>
    </source>
</evidence>
<name>A0A3N4MEP4_9BACT</name>
<dbReference type="InterPro" id="IPR050793">
    <property type="entry name" value="CMP-NeuNAc_synthase"/>
</dbReference>
<dbReference type="SFLD" id="SFLDG01138">
    <property type="entry name" value="C1.6.2:_Deoxy-d-mannose-octulo"/>
    <property type="match status" value="1"/>
</dbReference>
<dbReference type="CDD" id="cd01630">
    <property type="entry name" value="HAD_KDO-like"/>
    <property type="match status" value="1"/>
</dbReference>
<evidence type="ECO:0000256" key="1">
    <source>
        <dbReference type="ARBA" id="ARBA00001946"/>
    </source>
</evidence>
<dbReference type="FunFam" id="3.40.50.1000:FF:000029">
    <property type="entry name" value="3-deoxy-D-manno-octulosonate 8-phosphate phosphatase KdsC"/>
    <property type="match status" value="1"/>
</dbReference>
<dbReference type="GO" id="GO:0046872">
    <property type="term" value="F:metal ion binding"/>
    <property type="evidence" value="ECO:0007669"/>
    <property type="project" value="UniProtKB-KW"/>
</dbReference>
<dbReference type="Gene3D" id="3.40.50.1000">
    <property type="entry name" value="HAD superfamily/HAD-like"/>
    <property type="match status" value="1"/>
</dbReference>
<evidence type="ECO:0000256" key="5">
    <source>
        <dbReference type="ARBA" id="ARBA00022801"/>
    </source>
</evidence>
<dbReference type="InterPro" id="IPR008740">
    <property type="entry name" value="Peptidase_C30_CoV"/>
</dbReference>
<dbReference type="InterPro" id="IPR023214">
    <property type="entry name" value="HAD_sf"/>
</dbReference>
<evidence type="ECO:0000313" key="9">
    <source>
        <dbReference type="EMBL" id="RPD42394.1"/>
    </source>
</evidence>
<dbReference type="AlphaFoldDB" id="A0A3N4MEP4"/>
<dbReference type="EMBL" id="RMBX01000002">
    <property type="protein sequence ID" value="RPD42394.1"/>
    <property type="molecule type" value="Genomic_DNA"/>
</dbReference>
<accession>A0A3N4MEP4</accession>
<feature type="domain" description="Peptidase C30" evidence="8">
    <location>
        <begin position="134"/>
        <end position="173"/>
    </location>
</feature>
<dbReference type="GO" id="GO:0019082">
    <property type="term" value="P:viral protein processing"/>
    <property type="evidence" value="ECO:0007669"/>
    <property type="project" value="InterPro"/>
</dbReference>
<dbReference type="InterPro" id="IPR036412">
    <property type="entry name" value="HAD-like_sf"/>
</dbReference>
<gene>
    <name evidence="9" type="ORF">EG028_04240</name>
</gene>
<dbReference type="GO" id="GO:0008233">
    <property type="term" value="F:peptidase activity"/>
    <property type="evidence" value="ECO:0007669"/>
    <property type="project" value="InterPro"/>
</dbReference>
<keyword evidence="6 7" id="KW-0460">Magnesium</keyword>
<dbReference type="PANTHER" id="PTHR21485">
    <property type="entry name" value="HAD SUPERFAMILY MEMBERS CMAS AND KDSC"/>
    <property type="match status" value="1"/>
</dbReference>
<keyword evidence="5 9" id="KW-0378">Hydrolase</keyword>
<comment type="similarity">
    <text evidence="2">Belongs to the KdsC family.</text>
</comment>
<reference evidence="10" key="1">
    <citation type="submission" date="2018-11" db="EMBL/GenBank/DDBJ databases">
        <title>Chitinophaga lutea sp.nov., isolate from arsenic contaminated soil.</title>
        <authorList>
            <person name="Zong Y."/>
        </authorList>
    </citation>
    <scope>NUCLEOTIDE SEQUENCE [LARGE SCALE GENOMIC DNA]</scope>
    <source>
        <strain evidence="10">YLT18</strain>
    </source>
</reference>
<dbReference type="Proteomes" id="UP000279089">
    <property type="component" value="Unassembled WGS sequence"/>
</dbReference>
<dbReference type="OrthoDB" id="9805604at2"/>
<evidence type="ECO:0000256" key="3">
    <source>
        <dbReference type="ARBA" id="ARBA00011881"/>
    </source>
</evidence>
<dbReference type="NCBIfam" id="TIGR01670">
    <property type="entry name" value="KdsC-phosphatas"/>
    <property type="match status" value="1"/>
</dbReference>
<dbReference type="GO" id="GO:0016788">
    <property type="term" value="F:hydrolase activity, acting on ester bonds"/>
    <property type="evidence" value="ECO:0007669"/>
    <property type="project" value="InterPro"/>
</dbReference>
<dbReference type="SFLD" id="SFLDS00003">
    <property type="entry name" value="Haloacid_Dehalogenase"/>
    <property type="match status" value="1"/>
</dbReference>
<dbReference type="RefSeq" id="WP_120515459.1">
    <property type="nucleotide sequence ID" value="NZ_QXZY01000003.1"/>
</dbReference>
<dbReference type="SUPFAM" id="SSF56784">
    <property type="entry name" value="HAD-like"/>
    <property type="match status" value="1"/>
</dbReference>
<dbReference type="PANTHER" id="PTHR21485:SF3">
    <property type="entry name" value="N-ACYLNEURAMINATE CYTIDYLYLTRANSFERASE"/>
    <property type="match status" value="1"/>
</dbReference>
<dbReference type="PIRSF" id="PIRSF006118">
    <property type="entry name" value="KDO8-P_Ptase"/>
    <property type="match status" value="1"/>
</dbReference>